<dbReference type="EMBL" id="WWSB01000003">
    <property type="protein sequence ID" value="MZK17319.1"/>
    <property type="molecule type" value="Genomic_DNA"/>
</dbReference>
<reference evidence="1 2" key="1">
    <citation type="journal article" date="2019" name="Nat. Med.">
        <title>A library of human gut bacterial isolates paired with longitudinal multiomics data enables mechanistic microbiome research.</title>
        <authorList>
            <person name="Poyet M."/>
            <person name="Groussin M."/>
            <person name="Gibbons S.M."/>
            <person name="Avila-Pacheco J."/>
            <person name="Jiang X."/>
            <person name="Kearney S.M."/>
            <person name="Perrotta A.R."/>
            <person name="Berdy B."/>
            <person name="Zhao S."/>
            <person name="Lieberman T.D."/>
            <person name="Swanson P.K."/>
            <person name="Smith M."/>
            <person name="Roesemann S."/>
            <person name="Alexander J.E."/>
            <person name="Rich S.A."/>
            <person name="Livny J."/>
            <person name="Vlamakis H."/>
            <person name="Clish C."/>
            <person name="Bullock K."/>
            <person name="Deik A."/>
            <person name="Scott J."/>
            <person name="Pierce K.A."/>
            <person name="Xavier R.J."/>
            <person name="Alm E.J."/>
        </authorList>
    </citation>
    <scope>NUCLEOTIDE SEQUENCE [LARGE SCALE GENOMIC DNA]</scope>
    <source>
        <strain evidence="1 2">BIOML-A7</strain>
    </source>
</reference>
<proteinExistence type="predicted"/>
<dbReference type="RefSeq" id="WP_161158940.1">
    <property type="nucleotide sequence ID" value="NZ_WWSB01000003.1"/>
</dbReference>
<dbReference type="Proteomes" id="UP000446719">
    <property type="component" value="Unassembled WGS sequence"/>
</dbReference>
<name>A0A845KJ57_9FIRM</name>
<comment type="caution">
    <text evidence="1">The sequence shown here is derived from an EMBL/GenBank/DDBJ whole genome shotgun (WGS) entry which is preliminary data.</text>
</comment>
<evidence type="ECO:0000313" key="1">
    <source>
        <dbReference type="EMBL" id="MZK17319.1"/>
    </source>
</evidence>
<organism evidence="1 2">
    <name type="scientific">Dorea longicatena</name>
    <dbReference type="NCBI Taxonomy" id="88431"/>
    <lineage>
        <taxon>Bacteria</taxon>
        <taxon>Bacillati</taxon>
        <taxon>Bacillota</taxon>
        <taxon>Clostridia</taxon>
        <taxon>Lachnospirales</taxon>
        <taxon>Lachnospiraceae</taxon>
        <taxon>Dorea</taxon>
    </lineage>
</organism>
<sequence>MQHKHKPHLDCGIDGINVMFSSNYDLEQEVYRFTRNECNKEIMYAILKKLKTTNEQIEYALYVNLPKMLRNTNITPYSILDCTKYASVYQFLFDQLTQLFGMNIPELIVTGIECSFSYTLANKKLLNPMLNYITRAFISKNKGMHVYVKGVQSKRYKKCQVYCDSLQVESFRTSRASDCLGSFKCYNKLQEQLDHESVLETQEQIKQQMKEKSVLRFEWILNRRGVTRILGQNTVLWSVLSANSIKALMDSYKKQLFEIDQLYDRMNRLGRDIRYIMRKDAQYYNPKEFVLAHKDICELDYSFIKYGLAEKYGGNKRTAQKTASRLKTELADRINFTEGLIEELRLLKKLLLAM</sequence>
<accession>A0A845KJ57</accession>
<protein>
    <submittedName>
        <fullName evidence="1">Uncharacterized protein</fullName>
    </submittedName>
</protein>
<dbReference type="AlphaFoldDB" id="A0A845KJ57"/>
<gene>
    <name evidence="1" type="ORF">GT565_04150</name>
</gene>
<evidence type="ECO:0000313" key="2">
    <source>
        <dbReference type="Proteomes" id="UP000446719"/>
    </source>
</evidence>